<evidence type="ECO:0000313" key="4">
    <source>
        <dbReference type="Proteomes" id="UP000241462"/>
    </source>
</evidence>
<sequence length="417" mass="45771">MAIDASSIDLKVLHVCMAVGGAAGTSQPKFNQYPYTVVQTNKSHKMSSSSSRLAQPLKLGRSELSHRVAMAPLTRFRASDEHVPIESLVPEYYSQRACVPGTLIISEATFIHAKAAGLDNAPGIWSEAQIKGWEKVTDAVHANKGTMFLQLWALGRTALPDVLKKELGPDAKLVSSGNIPMEGGATPTALTEEEIWEYVGYYAQAAKNAIAAGFDGVEIHGANGYLIDQFTQDTANNRTDKWGGSIENRARFAIEVTKAVVEAVGADRTGIRLSPFSDFQSMKMADPYPQFNYLIGELKKFNLAFLHLVESRISGNADTDEGEDVQPFIDQWDNVSPVLLAGGFKADSAYEALDKKYSGKDVIIVFGRLFIANPDLVFRLQKHIPLTPYNRETFYNAKSAEGYTDLPYSEEFLKTKA</sequence>
<keyword evidence="1" id="KW-0285">Flavoprotein</keyword>
<dbReference type="GO" id="GO:0003959">
    <property type="term" value="F:NADPH dehydrogenase activity"/>
    <property type="evidence" value="ECO:0007669"/>
    <property type="project" value="TreeGrafter"/>
</dbReference>
<dbReference type="PANTHER" id="PTHR22893">
    <property type="entry name" value="NADH OXIDOREDUCTASE-RELATED"/>
    <property type="match status" value="1"/>
</dbReference>
<dbReference type="GO" id="GO:0010181">
    <property type="term" value="F:FMN binding"/>
    <property type="evidence" value="ECO:0007669"/>
    <property type="project" value="InterPro"/>
</dbReference>
<dbReference type="SUPFAM" id="SSF51395">
    <property type="entry name" value="FMN-linked oxidoreductases"/>
    <property type="match status" value="1"/>
</dbReference>
<dbReference type="Proteomes" id="UP000241462">
    <property type="component" value="Unassembled WGS sequence"/>
</dbReference>
<dbReference type="STRING" id="2025994.A0A2T2ZVI8"/>
<dbReference type="AlphaFoldDB" id="A0A2T2ZVI8"/>
<dbReference type="Pfam" id="PF00724">
    <property type="entry name" value="Oxidored_FMN"/>
    <property type="match status" value="1"/>
</dbReference>
<protein>
    <recommendedName>
        <fullName evidence="2">NADH:flavin oxidoreductase/NADH oxidase N-terminal domain-containing protein</fullName>
    </recommendedName>
</protein>
<dbReference type="InterPro" id="IPR001155">
    <property type="entry name" value="OxRdtase_FMN_N"/>
</dbReference>
<evidence type="ECO:0000256" key="1">
    <source>
        <dbReference type="ARBA" id="ARBA00022630"/>
    </source>
</evidence>
<feature type="domain" description="NADH:flavin oxidoreductase/NADH oxidase N-terminal" evidence="2">
    <location>
        <begin position="53"/>
        <end position="386"/>
    </location>
</feature>
<gene>
    <name evidence="3" type="ORF">BD289DRAFT_477183</name>
</gene>
<dbReference type="InterPro" id="IPR013785">
    <property type="entry name" value="Aldolase_TIM"/>
</dbReference>
<dbReference type="EMBL" id="KZ678634">
    <property type="protein sequence ID" value="PSR77829.1"/>
    <property type="molecule type" value="Genomic_DNA"/>
</dbReference>
<keyword evidence="4" id="KW-1185">Reference proteome</keyword>
<dbReference type="FunCoup" id="A0A2T2ZVI8">
    <property type="interactions" value="782"/>
</dbReference>
<dbReference type="PANTHER" id="PTHR22893:SF91">
    <property type="entry name" value="NADPH DEHYDROGENASE 2-RELATED"/>
    <property type="match status" value="1"/>
</dbReference>
<evidence type="ECO:0000259" key="2">
    <source>
        <dbReference type="Pfam" id="PF00724"/>
    </source>
</evidence>
<dbReference type="InParanoid" id="A0A2T2ZVI8"/>
<dbReference type="InterPro" id="IPR045247">
    <property type="entry name" value="Oye-like"/>
</dbReference>
<name>A0A2T2ZVI8_9PEZI</name>
<dbReference type="CDD" id="cd02933">
    <property type="entry name" value="OYE_like_FMN"/>
    <property type="match status" value="1"/>
</dbReference>
<proteinExistence type="predicted"/>
<evidence type="ECO:0000313" key="3">
    <source>
        <dbReference type="EMBL" id="PSR77829.1"/>
    </source>
</evidence>
<organism evidence="3 4">
    <name type="scientific">Coniella lustricola</name>
    <dbReference type="NCBI Taxonomy" id="2025994"/>
    <lineage>
        <taxon>Eukaryota</taxon>
        <taxon>Fungi</taxon>
        <taxon>Dikarya</taxon>
        <taxon>Ascomycota</taxon>
        <taxon>Pezizomycotina</taxon>
        <taxon>Sordariomycetes</taxon>
        <taxon>Sordariomycetidae</taxon>
        <taxon>Diaporthales</taxon>
        <taxon>Schizoparmaceae</taxon>
        <taxon>Coniella</taxon>
    </lineage>
</organism>
<accession>A0A2T2ZVI8</accession>
<reference evidence="3 4" key="1">
    <citation type="journal article" date="2018" name="Mycol. Prog.">
        <title>Coniella lustricola, a new species from submerged detritus.</title>
        <authorList>
            <person name="Raudabaugh D.B."/>
            <person name="Iturriaga T."/>
            <person name="Carver A."/>
            <person name="Mondo S."/>
            <person name="Pangilinan J."/>
            <person name="Lipzen A."/>
            <person name="He G."/>
            <person name="Amirebrahimi M."/>
            <person name="Grigoriev I.V."/>
            <person name="Miller A.N."/>
        </authorList>
    </citation>
    <scope>NUCLEOTIDE SEQUENCE [LARGE SCALE GENOMIC DNA]</scope>
    <source>
        <strain evidence="3 4">B22-T-1</strain>
    </source>
</reference>
<dbReference type="FunFam" id="3.20.20.70:FF:000138">
    <property type="entry name" value="NADPH dehydrogenase 1"/>
    <property type="match status" value="1"/>
</dbReference>
<dbReference type="OrthoDB" id="276546at2759"/>
<dbReference type="Gene3D" id="3.20.20.70">
    <property type="entry name" value="Aldolase class I"/>
    <property type="match status" value="1"/>
</dbReference>